<keyword evidence="3" id="KW-1185">Reference proteome</keyword>
<evidence type="ECO:0000259" key="1">
    <source>
        <dbReference type="Pfam" id="PF07693"/>
    </source>
</evidence>
<dbReference type="Proteomes" id="UP000024284">
    <property type="component" value="Unassembled WGS sequence"/>
</dbReference>
<evidence type="ECO:0000313" key="3">
    <source>
        <dbReference type="Proteomes" id="UP000024284"/>
    </source>
</evidence>
<dbReference type="PATRIC" id="fig|1219045.3.peg.4"/>
<comment type="caution">
    <text evidence="2">The sequence shown here is derived from an EMBL/GenBank/DDBJ whole genome shotgun (WGS) entry which is preliminary data.</text>
</comment>
<gene>
    <name evidence="2" type="ORF">BV98_000006</name>
</gene>
<protein>
    <submittedName>
        <fullName evidence="2">P-loop ATPase</fullName>
    </submittedName>
</protein>
<evidence type="ECO:0000313" key="2">
    <source>
        <dbReference type="EMBL" id="KFG91759.1"/>
    </source>
</evidence>
<sequence length="710" mass="79301">MHHGDVGFQDRPIERQNDDALDRGALVESLIRSLVRDEVDPNGRVTARRARGYVVGLTGSWGLGKSSILNLLKLKLSSMDRVIVCLFNPWLFNGRDELLRGFFSELRDAMGRSSTESARGMVAALDQYWGAIDLAAHASAAFIDLHGGGGAATTGWTKWKDRLRAAIKKPADRSPQQERRSLEKKLKESNSAIVVLVDELDRVEDEEVRAVAQLIKAIGDIKGVSYLVAYDPKRVTEALGRGDHKRGEAYLEKIVQYPIPLRPLFANDVQLLVDSALRSHGLQLSKAEEKHEQDILAMLIKLIETPRDVKRLIGAYAILEAAVRGEVCPFDVLGYSWIATKAPGLRARIAADINAVVDDPSEAEMVDRVVRRMNKEASQTVSEVLGPEATSLEPLLRLLFPRFSESHAEQPNRIGHRRNLVRLLYLGNPPDMLPRTEVERVWNLTDPASLERALTELLKEGRLRAFLDRADDLYRSLDPTRDSLFWPTLASLLRRPSDWATGADERRAIAEDATSSVIQLAMRDDSQGHRVETIMEALMDSGDLVLGPAILRKQMFAHGLTKHSRGERYKAALGRKETESFISREIPRYRDAVMEGTALRRLPNSEAIFAISNLDLWDDELKANFLAQLDGAEALSTFASLMVPPGYTVDVSTLNELADAEVISRRIANIAPDDWPKDPYLLSCLRRLEAAAKGSELMFEGLDRTEDRKE</sequence>
<dbReference type="Gene3D" id="3.40.50.300">
    <property type="entry name" value="P-loop containing nucleotide triphosphate hydrolases"/>
    <property type="match status" value="1"/>
</dbReference>
<dbReference type="AlphaFoldDB" id="A0A086PEE1"/>
<name>A0A086PEE1_SPHHM</name>
<dbReference type="Pfam" id="PF07693">
    <property type="entry name" value="KAP_NTPase"/>
    <property type="match status" value="1"/>
</dbReference>
<dbReference type="SUPFAM" id="SSF52540">
    <property type="entry name" value="P-loop containing nucleoside triphosphate hydrolases"/>
    <property type="match status" value="1"/>
</dbReference>
<dbReference type="EMBL" id="JFZA02000001">
    <property type="protein sequence ID" value="KFG91759.1"/>
    <property type="molecule type" value="Genomic_DNA"/>
</dbReference>
<reference evidence="2" key="1">
    <citation type="submission" date="2014-08" db="EMBL/GenBank/DDBJ databases">
        <title>Draft genome sequences of Sphingobium herbicidovorans.</title>
        <authorList>
            <person name="Gan H.M."/>
            <person name="Gan H.Y."/>
            <person name="Savka M.A."/>
        </authorList>
    </citation>
    <scope>NUCLEOTIDE SEQUENCE [LARGE SCALE GENOMIC DNA]</scope>
    <source>
        <strain evidence="2">NBRC 16415</strain>
    </source>
</reference>
<accession>A0A086PEE1</accession>
<dbReference type="InterPro" id="IPR027417">
    <property type="entry name" value="P-loop_NTPase"/>
</dbReference>
<proteinExistence type="predicted"/>
<organism evidence="2 3">
    <name type="scientific">Sphingobium herbicidovorans (strain ATCC 700291 / DSM 11019 / CCUG 56400 / KCTC 2939 / LMG 18315 / NBRC 16415 / MH)</name>
    <name type="common">Sphingomonas herbicidovorans</name>
    <dbReference type="NCBI Taxonomy" id="1219045"/>
    <lineage>
        <taxon>Bacteria</taxon>
        <taxon>Pseudomonadati</taxon>
        <taxon>Pseudomonadota</taxon>
        <taxon>Alphaproteobacteria</taxon>
        <taxon>Sphingomonadales</taxon>
        <taxon>Sphingomonadaceae</taxon>
        <taxon>Sphingobium</taxon>
    </lineage>
</organism>
<dbReference type="InterPro" id="IPR011646">
    <property type="entry name" value="KAP_P-loop"/>
</dbReference>
<feature type="domain" description="KAP NTPase" evidence="1">
    <location>
        <begin position="50"/>
        <end position="320"/>
    </location>
</feature>
<dbReference type="eggNOG" id="COG4928">
    <property type="taxonomic scope" value="Bacteria"/>
</dbReference>
<dbReference type="RefSeq" id="WP_037462194.1">
    <property type="nucleotide sequence ID" value="NZ_BCZD01000001.1"/>
</dbReference>